<accession>A0A348JCP8</accession>
<evidence type="ECO:0000313" key="1">
    <source>
        <dbReference type="EMBL" id="DAB41543.1"/>
    </source>
</evidence>
<sequence length="431" mass="50163">MYVRGLGTILVPSPLFLYVHDKGQIRNIMKRNISNTILTKDYIFSKVSQITIFSTYTGISVEDIQHCIDTGEFISSPFREDTHPSFGFRYDNRNKLKGRDFAGYWWGDCIDAAATVLSEIVHKQIDISIKSQFLFVLKHIAYTFRNIIYGQDKDENNDYNIARAISNVRNHKPIIELVTRPWNNLDAKYWGQFGVNLNFLNTHFVYPVDQFYINRSTNPIPKYFYDKDKTDLCYGYVLGQDKRGIVNVKLYFPNRNKKTEVKFITNSNTIEGVINLELDNYDVIIITKSTKDRLSLECYLKSINHSILYGGSTLESKTIGVVNIPHETYKLRQIEYDWLRSKLNRNGFLISLMDNDRTGLMEAVILKNDYDIIPIIIPKELGVKDFAELRSSYSTNVINELTQQVIKYIEENYGEETEFTWDTEESNTLPY</sequence>
<protein>
    <recommendedName>
        <fullName evidence="3">DNA primase</fullName>
    </recommendedName>
</protein>
<dbReference type="Proteomes" id="UP001097704">
    <property type="component" value="Segment"/>
</dbReference>
<dbReference type="RefSeq" id="YP_010509427.1">
    <property type="nucleotide sequence ID" value="NC_067194.1"/>
</dbReference>
<dbReference type="KEGG" id="vg:75576092"/>
<name>A0A348JCP8_9CAUD</name>
<dbReference type="EMBL" id="BK010471">
    <property type="protein sequence ID" value="DAB41543.1"/>
    <property type="molecule type" value="Genomic_DNA"/>
</dbReference>
<evidence type="ECO:0000313" key="2">
    <source>
        <dbReference type="Proteomes" id="UP001097704"/>
    </source>
</evidence>
<keyword evidence="2" id="KW-1185">Reference proteome</keyword>
<organism evidence="1 2">
    <name type="scientific">Carjivirus communis</name>
    <dbReference type="NCBI Taxonomy" id="2955582"/>
    <lineage>
        <taxon>Viruses</taxon>
        <taxon>Duplodnaviria</taxon>
        <taxon>Heunggongvirae</taxon>
        <taxon>Uroviricota</taxon>
        <taxon>Caudoviricetes</taxon>
        <taxon>Crassvirales</taxon>
        <taxon>Intestiviridae</taxon>
        <taxon>Crudevirinae</taxon>
        <taxon>Carjivirus</taxon>
    </lineage>
</organism>
<dbReference type="GeneID" id="75576092"/>
<evidence type="ECO:0008006" key="3">
    <source>
        <dbReference type="Google" id="ProtNLM"/>
    </source>
</evidence>
<proteinExistence type="predicted"/>
<gene>
    <name evidence="1" type="primary">KP06_gp21</name>
</gene>
<reference evidence="1 2" key="1">
    <citation type="journal article" date="2014" name="Nat. Commun.">
        <title>A highly abundant bacteriophage discovered in the unknown sequences of human faecal metagenomes.</title>
        <authorList>
            <person name="Dutilh B.E."/>
            <person name="Cassman N."/>
            <person name="McNair K."/>
            <person name="Sanchez S.E."/>
            <person name="Silva G.G."/>
            <person name="Boling L."/>
            <person name="Barr J.J."/>
            <person name="Speth D.R."/>
            <person name="Seguritan V."/>
            <person name="Aziz R.K."/>
            <person name="Felts B."/>
            <person name="Dinsdale E.A."/>
            <person name="Mokili J.L."/>
            <person name="Edwards R.A."/>
        </authorList>
    </citation>
    <scope>NUCLEOTIDE SEQUENCE [LARGE SCALE GENOMIC DNA]</scope>
</reference>